<dbReference type="InterPro" id="IPR038610">
    <property type="entry name" value="FliK-like_C_sf"/>
</dbReference>
<sequence>MKANLLKNIILLGITTAKAGGEFPSHSPKKSAASKNVFSSLFQSEKKAEFLKVGKPGKKPAPSVITEGHRLKMSTPDRKQKSKVFDAAGQDAPFNPTIPAGNPLPSSDQKAGVFTQPVIRKGDGINEIEKSQTTDIAQNKGRAVVTAQLKGDNVAAKVTEGNKGQSVNVVQHGTVKTARNVKVTSAHPIKNSIPMRTEEGDGPVHKAPQIKSNAVQHSGFHTNTSGKGNQITESSKETPVHAGRAVHSVRNPLNTVHGTDMKNVGNLGNDNGVNTDIHKVGTKSTDNNTKFSSISSQQVKFNPGSLAAERVGSFQRETAKPDMINESLNNVKIDGSRGHEQERTEDSNQIHARRIPQSVHNESSGLNNHNTSDSNDQTLLRSAGRLQEHNYQPEVRFVNNMPHEVADPAQTFDLDVQDDGEGEFGEVNSRIARSGQTSNESGVTGGISGGGTSGQGSSGRSGGSSSAGGSSAGGFFLPGKLSRAVTKGETKQSKDDHSEKSSAKPTKKVGSNGRGPLRSGQVDNPAMIKTHSSVNGKAIKTGNQGGPLLDLEEKVAQIQNLKQMTDKIRAQAQLLKMGGETTIEVKLHPVKLGALRVRIGVNGDEMNLAFSADKSETAAALHEVRGELANIVTEQGYTLTNCEIENRLPQQRWQQYINDSHSKQQNDKQGYRENAGRENREDEENQHRPLQYGYNTMDLVA</sequence>
<dbReference type="AlphaFoldDB" id="A0A532V4W2"/>
<evidence type="ECO:0000313" key="3">
    <source>
        <dbReference type="EMBL" id="TKJ42230.1"/>
    </source>
</evidence>
<comment type="caution">
    <text evidence="3">The sequence shown here is derived from an EMBL/GenBank/DDBJ whole genome shotgun (WGS) entry which is preliminary data.</text>
</comment>
<proteinExistence type="predicted"/>
<evidence type="ECO:0000313" key="4">
    <source>
        <dbReference type="Proteomes" id="UP000319619"/>
    </source>
</evidence>
<evidence type="ECO:0000259" key="2">
    <source>
        <dbReference type="Pfam" id="PF02120"/>
    </source>
</evidence>
<feature type="compositionally biased region" description="Gly residues" evidence="1">
    <location>
        <begin position="443"/>
        <end position="472"/>
    </location>
</feature>
<gene>
    <name evidence="3" type="ORF">CEE37_00710</name>
</gene>
<feature type="region of interest" description="Disordered" evidence="1">
    <location>
        <begin position="659"/>
        <end position="701"/>
    </location>
</feature>
<feature type="compositionally biased region" description="Basic and acidic residues" evidence="1">
    <location>
        <begin position="486"/>
        <end position="502"/>
    </location>
</feature>
<protein>
    <recommendedName>
        <fullName evidence="2">Flagellar hook-length control protein-like C-terminal domain-containing protein</fullName>
    </recommendedName>
</protein>
<feature type="domain" description="Flagellar hook-length control protein-like C-terminal" evidence="2">
    <location>
        <begin position="575"/>
        <end position="651"/>
    </location>
</feature>
<name>A0A532V4W2_UNCL8</name>
<feature type="region of interest" description="Disordered" evidence="1">
    <location>
        <begin position="334"/>
        <end position="353"/>
    </location>
</feature>
<feature type="compositionally biased region" description="Basic and acidic residues" evidence="1">
    <location>
        <begin position="660"/>
        <end position="680"/>
    </location>
</feature>
<dbReference type="EMBL" id="NJBN01000001">
    <property type="protein sequence ID" value="TKJ42230.1"/>
    <property type="molecule type" value="Genomic_DNA"/>
</dbReference>
<dbReference type="Pfam" id="PF02120">
    <property type="entry name" value="Flg_hook"/>
    <property type="match status" value="1"/>
</dbReference>
<feature type="region of interest" description="Disordered" evidence="1">
    <location>
        <begin position="253"/>
        <end position="272"/>
    </location>
</feature>
<feature type="compositionally biased region" description="Basic and acidic residues" evidence="1">
    <location>
        <begin position="334"/>
        <end position="348"/>
    </location>
</feature>
<evidence type="ECO:0000256" key="1">
    <source>
        <dbReference type="SAM" id="MobiDB-lite"/>
    </source>
</evidence>
<dbReference type="InterPro" id="IPR021136">
    <property type="entry name" value="Flagellar_hook_control-like_C"/>
</dbReference>
<dbReference type="Proteomes" id="UP000319619">
    <property type="component" value="Unassembled WGS sequence"/>
</dbReference>
<accession>A0A532V4W2</accession>
<dbReference type="CDD" id="cd17470">
    <property type="entry name" value="T3SS_Flik_C"/>
    <property type="match status" value="1"/>
</dbReference>
<dbReference type="Gene3D" id="3.30.750.140">
    <property type="match status" value="1"/>
</dbReference>
<reference evidence="3 4" key="1">
    <citation type="submission" date="2017-06" db="EMBL/GenBank/DDBJ databases">
        <title>Novel microbial phyla capable of carbon fixation and sulfur reduction in deep-sea sediments.</title>
        <authorList>
            <person name="Huang J."/>
            <person name="Baker B."/>
            <person name="Wang Y."/>
        </authorList>
    </citation>
    <scope>NUCLEOTIDE SEQUENCE [LARGE SCALE GENOMIC DNA]</scope>
    <source>
        <strain evidence="3">B3_LCP</strain>
    </source>
</reference>
<feature type="region of interest" description="Disordered" evidence="1">
    <location>
        <begin position="429"/>
        <end position="527"/>
    </location>
</feature>
<feature type="compositionally biased region" description="Low complexity" evidence="1">
    <location>
        <begin position="263"/>
        <end position="272"/>
    </location>
</feature>
<organism evidence="3 4">
    <name type="scientific">candidate division LCP-89 bacterium B3_LCP</name>
    <dbReference type="NCBI Taxonomy" id="2012998"/>
    <lineage>
        <taxon>Bacteria</taxon>
        <taxon>Pseudomonadati</taxon>
        <taxon>Bacteria division LCP-89</taxon>
    </lineage>
</organism>